<dbReference type="CDD" id="cd07023">
    <property type="entry name" value="S49_Sppa_N_C"/>
    <property type="match status" value="1"/>
</dbReference>
<dbReference type="InterPro" id="IPR047272">
    <property type="entry name" value="S49_SppA_C"/>
</dbReference>
<dbReference type="AlphaFoldDB" id="A0A1J0AG79"/>
<evidence type="ECO:0000256" key="1">
    <source>
        <dbReference type="ARBA" id="ARBA00008683"/>
    </source>
</evidence>
<dbReference type="RefSeq" id="WP_071455310.1">
    <property type="nucleotide sequence ID" value="NZ_CP017675.1"/>
</dbReference>
<organism evidence="6 7">
    <name type="scientific">Gloeomargarita lithophora Alchichica-D10</name>
    <dbReference type="NCBI Taxonomy" id="1188229"/>
    <lineage>
        <taxon>Bacteria</taxon>
        <taxon>Bacillati</taxon>
        <taxon>Cyanobacteriota</taxon>
        <taxon>Cyanophyceae</taxon>
        <taxon>Gloeomargaritales</taxon>
        <taxon>Gloeomargaritaceae</taxon>
        <taxon>Gloeomargarita</taxon>
    </lineage>
</organism>
<comment type="similarity">
    <text evidence="1">Belongs to the peptidase S49 family.</text>
</comment>
<dbReference type="STRING" id="1188229.GlitD10_2601"/>
<gene>
    <name evidence="6" type="primary">sppA-2</name>
    <name evidence="6" type="ORF">GlitD10_2601</name>
</gene>
<keyword evidence="4" id="KW-0720">Serine protease</keyword>
<dbReference type="Gene3D" id="3.90.226.10">
    <property type="entry name" value="2-enoyl-CoA Hydratase, Chain A, domain 1"/>
    <property type="match status" value="2"/>
</dbReference>
<dbReference type="InterPro" id="IPR004635">
    <property type="entry name" value="Pept_S49_SppA"/>
</dbReference>
<dbReference type="EMBL" id="CP017675">
    <property type="protein sequence ID" value="APB34942.1"/>
    <property type="molecule type" value="Genomic_DNA"/>
</dbReference>
<proteinExistence type="inferred from homology"/>
<evidence type="ECO:0000313" key="7">
    <source>
        <dbReference type="Proteomes" id="UP000180235"/>
    </source>
</evidence>
<name>A0A1J0AG79_9CYAN</name>
<dbReference type="Pfam" id="PF01343">
    <property type="entry name" value="Peptidase_S49"/>
    <property type="match status" value="1"/>
</dbReference>
<dbReference type="PANTHER" id="PTHR42987">
    <property type="entry name" value="PEPTIDASE S49"/>
    <property type="match status" value="1"/>
</dbReference>
<evidence type="ECO:0000259" key="5">
    <source>
        <dbReference type="Pfam" id="PF01343"/>
    </source>
</evidence>
<keyword evidence="7" id="KW-1185">Reference proteome</keyword>
<dbReference type="Proteomes" id="UP000180235">
    <property type="component" value="Chromosome"/>
</dbReference>
<evidence type="ECO:0000256" key="3">
    <source>
        <dbReference type="ARBA" id="ARBA00022801"/>
    </source>
</evidence>
<evidence type="ECO:0000256" key="2">
    <source>
        <dbReference type="ARBA" id="ARBA00022670"/>
    </source>
</evidence>
<evidence type="ECO:0000256" key="4">
    <source>
        <dbReference type="ARBA" id="ARBA00022825"/>
    </source>
</evidence>
<sequence length="258" mass="28161">MNWRFWGRPRCIARIEINGIINGATRKRVLSALKMVKTRKFPALLLRIDSPGGTVGDSQEIYSALCALQSQTRIVASFGNISASGGVYIGMGAPHIMANPGTVTGSIGVILRGNNLEELLKKIGVSFKVVKSGPYKDILAFDRELSPEEQGILQQLIDVSYQQFVSTVATARHLTVEQVREFADGRIFTGEQAQALGVVDRLGTEEDARRWAAELAGLDPEQAPVRTLSGKPRSPLARLSGNSLPWEYAGIPLWLYSP</sequence>
<dbReference type="GO" id="GO:0008236">
    <property type="term" value="F:serine-type peptidase activity"/>
    <property type="evidence" value="ECO:0007669"/>
    <property type="project" value="UniProtKB-KW"/>
</dbReference>
<protein>
    <submittedName>
        <fullName evidence="6">Signal peptide peptidase SppA, 36K type</fullName>
    </submittedName>
</protein>
<dbReference type="GO" id="GO:0006508">
    <property type="term" value="P:proteolysis"/>
    <property type="evidence" value="ECO:0007669"/>
    <property type="project" value="UniProtKB-KW"/>
</dbReference>
<dbReference type="KEGG" id="glt:GlitD10_2601"/>
<dbReference type="OrthoDB" id="9764363at2"/>
<accession>A0A1J0AG79</accession>
<dbReference type="NCBIfam" id="TIGR00706">
    <property type="entry name" value="SppA_dom"/>
    <property type="match status" value="1"/>
</dbReference>
<keyword evidence="2" id="KW-0645">Protease</keyword>
<reference evidence="6 7" key="1">
    <citation type="submission" date="2016-10" db="EMBL/GenBank/DDBJ databases">
        <title>Description of Gloeomargarita lithophora gen. nov., sp. nov., a thylakoid-bearing basal-branching cyanobacterium with intracellular carbonates, and proposal for Gloeomargaritales ord. nov.</title>
        <authorList>
            <person name="Moreira D."/>
            <person name="Tavera R."/>
            <person name="Benzerara K."/>
            <person name="Skouri-Panet F."/>
            <person name="Couradeau E."/>
            <person name="Gerard E."/>
            <person name="Loussert C."/>
            <person name="Novelo E."/>
            <person name="Zivanovic Y."/>
            <person name="Lopez-Garcia P."/>
        </authorList>
    </citation>
    <scope>NUCLEOTIDE SEQUENCE [LARGE SCALE GENOMIC DNA]</scope>
    <source>
        <strain evidence="6 7">D10</strain>
    </source>
</reference>
<evidence type="ECO:0000313" key="6">
    <source>
        <dbReference type="EMBL" id="APB34942.1"/>
    </source>
</evidence>
<keyword evidence="3" id="KW-0378">Hydrolase</keyword>
<feature type="domain" description="Peptidase S49" evidence="5">
    <location>
        <begin position="68"/>
        <end position="218"/>
    </location>
</feature>
<dbReference type="InterPro" id="IPR002142">
    <property type="entry name" value="Peptidase_S49"/>
</dbReference>
<dbReference type="SUPFAM" id="SSF52096">
    <property type="entry name" value="ClpP/crotonase"/>
    <property type="match status" value="1"/>
</dbReference>
<dbReference type="PANTHER" id="PTHR42987:SF7">
    <property type="entry name" value="SIGNAL PEPTIDE PEPTIDASE SPPA-RELATED"/>
    <property type="match status" value="1"/>
</dbReference>
<dbReference type="InterPro" id="IPR029045">
    <property type="entry name" value="ClpP/crotonase-like_dom_sf"/>
</dbReference>